<evidence type="ECO:0000313" key="2">
    <source>
        <dbReference type="EMBL" id="EEG94492.1"/>
    </source>
</evidence>
<accession>C0FSA4</accession>
<dbReference type="AlphaFoldDB" id="C0FSA4"/>
<proteinExistence type="predicted"/>
<dbReference type="Proteomes" id="UP000003561">
    <property type="component" value="Unassembled WGS sequence"/>
</dbReference>
<keyword evidence="1" id="KW-0812">Transmembrane</keyword>
<organism evidence="2 3">
    <name type="scientific">Roseburia inulinivorans DSM 16841</name>
    <dbReference type="NCBI Taxonomy" id="622312"/>
    <lineage>
        <taxon>Bacteria</taxon>
        <taxon>Bacillati</taxon>
        <taxon>Bacillota</taxon>
        <taxon>Clostridia</taxon>
        <taxon>Lachnospirales</taxon>
        <taxon>Lachnospiraceae</taxon>
        <taxon>Roseburia</taxon>
    </lineage>
</organism>
<keyword evidence="1" id="KW-1133">Transmembrane helix</keyword>
<keyword evidence="1" id="KW-0472">Membrane</keyword>
<name>C0FSA4_9FIRM</name>
<protein>
    <submittedName>
        <fullName evidence="2">Uncharacterized protein</fullName>
    </submittedName>
</protein>
<sequence length="298" mass="35720">MTGGNMKRVFYKKSLVFVAIVIGLVIFIRFFVKDVYFSRMTEGEAVKILFHYINFGCDDDYDSIVTSAVVQGQVVYLYQTPEQKNNQHEMLQCKQLTDDERYYIFSHYTQYETDALSCGYYYEYHTDYAVNRETGEILLERQWLKKGESYEVIYNKEYEREIIQKYFNENISDGKMSEEEAAETLFYYLYPADGYDYDLMVARTIQQKQSVYVYQLPEELPCIKQFRCKGLTDDKLYYVFAHYTACYTYNYGPMFICNQYSMSYAVNRETGEVIPEREWSVKEAEWLYREEYEKVVNQ</sequence>
<reference evidence="2 3" key="2">
    <citation type="submission" date="2009-03" db="EMBL/GenBank/DDBJ databases">
        <title>Draft genome sequence of Roseburia inulinivorans (DSM 16841).</title>
        <authorList>
            <person name="Sudarsanam P."/>
            <person name="Ley R."/>
            <person name="Guruge J."/>
            <person name="Turnbaugh P.J."/>
            <person name="Mahowald M."/>
            <person name="Liep D."/>
            <person name="Gordon J."/>
        </authorList>
    </citation>
    <scope>NUCLEOTIDE SEQUENCE [LARGE SCALE GENOMIC DNA]</scope>
    <source>
        <strain evidence="2 3">DSM 16841</strain>
    </source>
</reference>
<evidence type="ECO:0000313" key="3">
    <source>
        <dbReference type="Proteomes" id="UP000003561"/>
    </source>
</evidence>
<dbReference type="EMBL" id="ACFY01000061">
    <property type="protein sequence ID" value="EEG94492.1"/>
    <property type="molecule type" value="Genomic_DNA"/>
</dbReference>
<feature type="transmembrane region" description="Helical" evidence="1">
    <location>
        <begin position="15"/>
        <end position="32"/>
    </location>
</feature>
<evidence type="ECO:0000256" key="1">
    <source>
        <dbReference type="SAM" id="Phobius"/>
    </source>
</evidence>
<reference evidence="2 3" key="1">
    <citation type="submission" date="2009-02" db="EMBL/GenBank/DDBJ databases">
        <authorList>
            <person name="Fulton L."/>
            <person name="Clifton S."/>
            <person name="Fulton B."/>
            <person name="Xu J."/>
            <person name="Minx P."/>
            <person name="Pepin K.H."/>
            <person name="Johnson M."/>
            <person name="Bhonagiri V."/>
            <person name="Nash W.E."/>
            <person name="Mardis E.R."/>
            <person name="Wilson R.K."/>
        </authorList>
    </citation>
    <scope>NUCLEOTIDE SEQUENCE [LARGE SCALE GENOMIC DNA]</scope>
    <source>
        <strain evidence="2 3">DSM 16841</strain>
    </source>
</reference>
<comment type="caution">
    <text evidence="2">The sequence shown here is derived from an EMBL/GenBank/DDBJ whole genome shotgun (WGS) entry which is preliminary data.</text>
</comment>
<gene>
    <name evidence="2" type="ORF">ROSEINA2194_01620</name>
</gene>